<evidence type="ECO:0000313" key="3">
    <source>
        <dbReference type="EMBL" id="SHF49669.1"/>
    </source>
</evidence>
<dbReference type="OrthoDB" id="9809693at2"/>
<feature type="region of interest" description="Disordered" evidence="2">
    <location>
        <begin position="122"/>
        <end position="144"/>
    </location>
</feature>
<dbReference type="EMBL" id="FQUE01000007">
    <property type="protein sequence ID" value="SHF49669.1"/>
    <property type="molecule type" value="Genomic_DNA"/>
</dbReference>
<evidence type="ECO:0000256" key="1">
    <source>
        <dbReference type="ARBA" id="ARBA00007031"/>
    </source>
</evidence>
<dbReference type="AlphaFoldDB" id="A0A1M5C4J9"/>
<sequence>MPTHSMKNVLNEDAIATIVAGFASRSDVSIDDIITLVARLQAGPVEAAKTQAGRLLAVPAIPTEQAMTPDTIYCLCCGKGFKMLKRHIGAEHGLSEEEYRVMFNLNADVPLVAPSYSKRKADYARQSGLGTYSRESADRNAEIS</sequence>
<dbReference type="InterPro" id="IPR041920">
    <property type="entry name" value="ROS/MUCR_sf"/>
</dbReference>
<protein>
    <submittedName>
        <fullName evidence="3">Transcriptional regulator, MucR family</fullName>
    </submittedName>
</protein>
<organism evidence="3 4">
    <name type="scientific">Loktanella atrilutea</name>
    <dbReference type="NCBI Taxonomy" id="366533"/>
    <lineage>
        <taxon>Bacteria</taxon>
        <taxon>Pseudomonadati</taxon>
        <taxon>Pseudomonadota</taxon>
        <taxon>Alphaproteobacteria</taxon>
        <taxon>Rhodobacterales</taxon>
        <taxon>Roseobacteraceae</taxon>
        <taxon>Loktanella</taxon>
    </lineage>
</organism>
<reference evidence="4" key="1">
    <citation type="submission" date="2016-11" db="EMBL/GenBank/DDBJ databases">
        <authorList>
            <person name="Varghese N."/>
            <person name="Submissions S."/>
        </authorList>
    </citation>
    <scope>NUCLEOTIDE SEQUENCE [LARGE SCALE GENOMIC DNA]</scope>
    <source>
        <strain evidence="4">DSM 29326</strain>
    </source>
</reference>
<dbReference type="GO" id="GO:0008270">
    <property type="term" value="F:zinc ion binding"/>
    <property type="evidence" value="ECO:0007669"/>
    <property type="project" value="InterPro"/>
</dbReference>
<name>A0A1M5C4J9_LOKAT</name>
<feature type="compositionally biased region" description="Basic and acidic residues" evidence="2">
    <location>
        <begin position="135"/>
        <end position="144"/>
    </location>
</feature>
<evidence type="ECO:0000313" key="4">
    <source>
        <dbReference type="Proteomes" id="UP000183987"/>
    </source>
</evidence>
<dbReference type="InterPro" id="IPR008807">
    <property type="entry name" value="ROS_MUCR"/>
</dbReference>
<comment type="similarity">
    <text evidence="1">Belongs to the ros/MucR family.</text>
</comment>
<evidence type="ECO:0000256" key="2">
    <source>
        <dbReference type="SAM" id="MobiDB-lite"/>
    </source>
</evidence>
<proteinExistence type="inferred from homology"/>
<dbReference type="Pfam" id="PF05443">
    <property type="entry name" value="ROS_MUCR"/>
    <property type="match status" value="1"/>
</dbReference>
<keyword evidence="4" id="KW-1185">Reference proteome</keyword>
<dbReference type="Proteomes" id="UP000183987">
    <property type="component" value="Unassembled WGS sequence"/>
</dbReference>
<dbReference type="STRING" id="366533.SAMN05444339_1078"/>
<dbReference type="Gene3D" id="1.10.10.1550">
    <property type="entry name" value="ROS/MUCR transcriptional regulator protein"/>
    <property type="match status" value="1"/>
</dbReference>
<dbReference type="GO" id="GO:0006355">
    <property type="term" value="P:regulation of DNA-templated transcription"/>
    <property type="evidence" value="ECO:0007669"/>
    <property type="project" value="InterPro"/>
</dbReference>
<accession>A0A1M5C4J9</accession>
<gene>
    <name evidence="3" type="ORF">SAMN05444339_1078</name>
</gene>
<dbReference type="GO" id="GO:0003677">
    <property type="term" value="F:DNA binding"/>
    <property type="evidence" value="ECO:0007669"/>
    <property type="project" value="InterPro"/>
</dbReference>
<dbReference type="RefSeq" id="WP_084114419.1">
    <property type="nucleotide sequence ID" value="NZ_FQUE01000007.1"/>
</dbReference>